<dbReference type="AlphaFoldDB" id="A0A813WJK9"/>
<dbReference type="InterPro" id="IPR027417">
    <property type="entry name" value="P-loop_NTPase"/>
</dbReference>
<dbReference type="SUPFAM" id="SSF52540">
    <property type="entry name" value="P-loop containing nucleoside triphosphate hydrolases"/>
    <property type="match status" value="1"/>
</dbReference>
<evidence type="ECO:0000259" key="8">
    <source>
        <dbReference type="PROSITE" id="PS50162"/>
    </source>
</evidence>
<keyword evidence="3" id="KW-0227">DNA damage</keyword>
<name>A0A813WJK9_9BILA</name>
<evidence type="ECO:0000256" key="7">
    <source>
        <dbReference type="ARBA" id="ARBA00040674"/>
    </source>
</evidence>
<keyword evidence="6" id="KW-0539">Nucleus</keyword>
<evidence type="ECO:0000256" key="1">
    <source>
        <dbReference type="ARBA" id="ARBA00004123"/>
    </source>
</evidence>
<dbReference type="GO" id="GO:0007131">
    <property type="term" value="P:reciprocal meiotic recombination"/>
    <property type="evidence" value="ECO:0007669"/>
    <property type="project" value="TreeGrafter"/>
</dbReference>
<dbReference type="InterPro" id="IPR013632">
    <property type="entry name" value="Rad51_C"/>
</dbReference>
<evidence type="ECO:0000256" key="2">
    <source>
        <dbReference type="ARBA" id="ARBA00022741"/>
    </source>
</evidence>
<dbReference type="PIRSF" id="PIRSF005856">
    <property type="entry name" value="Rad51"/>
    <property type="match status" value="1"/>
</dbReference>
<sequence length="372" mass="42204">MNRHVTSLPIPNHLKTKLVKNGIESVTELKNLRPTDLIKDFGFTRTEVSELYETLDMYKSIKSMSVFELLQQKTDKSNFIKTLTPGLDKILGGGLPLGKISELCGAAGVGKTQVCMQLCVNVQIPEVFGGLGAKAIYIDTEGSFMSNRVVEIFNATGNLLKQNFNLNNRNELIKHNFTIDKILSNIFYYRCVDHVQLLACFNNIKILMEKHPQIKLVVIDSLAYPFRFVDFKDSNSMTMKTNILNNIMSISYELINKYNIAILVTNQMTTRITRDVMSNLSSSNLVPALGETWAHSANLRILLSWKNSKRQASVCKSSYLPDTSIFYKITERGFEDEFLENDSNDTIKNNTNAFLNDSDFTNAQIKRKKFDD</sequence>
<evidence type="ECO:0000256" key="5">
    <source>
        <dbReference type="ARBA" id="ARBA00023204"/>
    </source>
</evidence>
<proteinExistence type="predicted"/>
<dbReference type="PANTHER" id="PTHR46239">
    <property type="entry name" value="DNA REPAIR PROTEIN RAD51 HOMOLOG 3 RAD51C"/>
    <property type="match status" value="1"/>
</dbReference>
<reference evidence="9" key="1">
    <citation type="submission" date="2021-02" db="EMBL/GenBank/DDBJ databases">
        <authorList>
            <person name="Nowell W R."/>
        </authorList>
    </citation>
    <scope>NUCLEOTIDE SEQUENCE</scope>
    <source>
        <strain evidence="9">Ploen Becks lab</strain>
    </source>
</reference>
<keyword evidence="2" id="KW-0547">Nucleotide-binding</keyword>
<accession>A0A813WJK9</accession>
<dbReference type="GO" id="GO:0005524">
    <property type="term" value="F:ATP binding"/>
    <property type="evidence" value="ECO:0007669"/>
    <property type="project" value="UniProtKB-KW"/>
</dbReference>
<keyword evidence="10" id="KW-1185">Reference proteome</keyword>
<dbReference type="Pfam" id="PF08423">
    <property type="entry name" value="Rad51"/>
    <property type="match status" value="1"/>
</dbReference>
<dbReference type="GO" id="GO:0033063">
    <property type="term" value="C:Rad51B-Rad51C-Rad51D-XRCC2 complex"/>
    <property type="evidence" value="ECO:0007669"/>
    <property type="project" value="TreeGrafter"/>
</dbReference>
<evidence type="ECO:0000313" key="9">
    <source>
        <dbReference type="EMBL" id="CAF0862376.1"/>
    </source>
</evidence>
<protein>
    <recommendedName>
        <fullName evidence="7">DNA repair protein RAD51 homolog 3</fullName>
    </recommendedName>
</protein>
<dbReference type="OrthoDB" id="5957327at2759"/>
<organism evidence="9 10">
    <name type="scientific">Brachionus calyciflorus</name>
    <dbReference type="NCBI Taxonomy" id="104777"/>
    <lineage>
        <taxon>Eukaryota</taxon>
        <taxon>Metazoa</taxon>
        <taxon>Spiralia</taxon>
        <taxon>Gnathifera</taxon>
        <taxon>Rotifera</taxon>
        <taxon>Eurotatoria</taxon>
        <taxon>Monogononta</taxon>
        <taxon>Pseudotrocha</taxon>
        <taxon>Ploima</taxon>
        <taxon>Brachionidae</taxon>
        <taxon>Brachionus</taxon>
    </lineage>
</organism>
<comment type="subcellular location">
    <subcellularLocation>
        <location evidence="1">Nucleus</location>
    </subcellularLocation>
</comment>
<feature type="domain" description="RecA family profile 1" evidence="8">
    <location>
        <begin position="76"/>
        <end position="268"/>
    </location>
</feature>
<dbReference type="GO" id="GO:0008821">
    <property type="term" value="F:crossover junction DNA endonuclease activity"/>
    <property type="evidence" value="ECO:0007669"/>
    <property type="project" value="TreeGrafter"/>
</dbReference>
<gene>
    <name evidence="9" type="ORF">OXX778_LOCUS9505</name>
</gene>
<dbReference type="GO" id="GO:0000400">
    <property type="term" value="F:four-way junction DNA binding"/>
    <property type="evidence" value="ECO:0007669"/>
    <property type="project" value="TreeGrafter"/>
</dbReference>
<dbReference type="InterPro" id="IPR020588">
    <property type="entry name" value="RecA_ATP-bd"/>
</dbReference>
<dbReference type="EMBL" id="CAJNOC010001409">
    <property type="protein sequence ID" value="CAF0862376.1"/>
    <property type="molecule type" value="Genomic_DNA"/>
</dbReference>
<dbReference type="GO" id="GO:0000707">
    <property type="term" value="P:meiotic DNA recombinase assembly"/>
    <property type="evidence" value="ECO:0007669"/>
    <property type="project" value="TreeGrafter"/>
</dbReference>
<evidence type="ECO:0000256" key="6">
    <source>
        <dbReference type="ARBA" id="ARBA00023242"/>
    </source>
</evidence>
<dbReference type="PROSITE" id="PS50162">
    <property type="entry name" value="RECA_2"/>
    <property type="match status" value="1"/>
</dbReference>
<dbReference type="Gene3D" id="3.40.50.300">
    <property type="entry name" value="P-loop containing nucleotide triphosphate hydrolases"/>
    <property type="match status" value="1"/>
</dbReference>
<keyword evidence="5" id="KW-0234">DNA repair</keyword>
<dbReference type="GO" id="GO:0005657">
    <property type="term" value="C:replication fork"/>
    <property type="evidence" value="ECO:0007669"/>
    <property type="project" value="TreeGrafter"/>
</dbReference>
<dbReference type="Proteomes" id="UP000663879">
    <property type="component" value="Unassembled WGS sequence"/>
</dbReference>
<keyword evidence="4" id="KW-0067">ATP-binding</keyword>
<dbReference type="GO" id="GO:0140664">
    <property type="term" value="F:ATP-dependent DNA damage sensor activity"/>
    <property type="evidence" value="ECO:0007669"/>
    <property type="project" value="InterPro"/>
</dbReference>
<dbReference type="InterPro" id="IPR016467">
    <property type="entry name" value="DNA_recomb/repair_RecA-like"/>
</dbReference>
<comment type="caution">
    <text evidence="9">The sequence shown here is derived from an EMBL/GenBank/DDBJ whole genome shotgun (WGS) entry which is preliminary data.</text>
</comment>
<dbReference type="CDD" id="cd19492">
    <property type="entry name" value="Rad51C"/>
    <property type="match status" value="1"/>
</dbReference>
<dbReference type="InterPro" id="IPR052093">
    <property type="entry name" value="HR_Repair_Mediator"/>
</dbReference>
<evidence type="ECO:0000256" key="4">
    <source>
        <dbReference type="ARBA" id="ARBA00022840"/>
    </source>
</evidence>
<dbReference type="GO" id="GO:0033065">
    <property type="term" value="C:Rad51C-XRCC3 complex"/>
    <property type="evidence" value="ECO:0007669"/>
    <property type="project" value="TreeGrafter"/>
</dbReference>
<evidence type="ECO:0000313" key="10">
    <source>
        <dbReference type="Proteomes" id="UP000663879"/>
    </source>
</evidence>
<evidence type="ECO:0000256" key="3">
    <source>
        <dbReference type="ARBA" id="ARBA00022763"/>
    </source>
</evidence>
<dbReference type="PANTHER" id="PTHR46239:SF1">
    <property type="entry name" value="DNA REPAIR PROTEIN RAD51 HOMOLOG 3"/>
    <property type="match status" value="1"/>
</dbReference>